<evidence type="ECO:0000256" key="1">
    <source>
        <dbReference type="ARBA" id="ARBA00007162"/>
    </source>
</evidence>
<dbReference type="Pfam" id="PF12974">
    <property type="entry name" value="Phosphonate-bd"/>
    <property type="match status" value="1"/>
</dbReference>
<proteinExistence type="inferred from homology"/>
<comment type="caution">
    <text evidence="3">The sequence shown here is derived from an EMBL/GenBank/DDBJ whole genome shotgun (WGS) entry which is preliminary data.</text>
</comment>
<dbReference type="NCBIfam" id="TIGR04553">
    <property type="entry name" value="ABC_peri_selen"/>
    <property type="match status" value="1"/>
</dbReference>
<keyword evidence="2" id="KW-0732">Signal</keyword>
<sequence>MKTILKLAAVGSLAALSSCKYSSSDQAGEPAGGTLVITAIPDEKVSDQEANFAALQDYLAEELDIDVEFSISADYPAAVQRFKNGEVHLVWFGGLTGVQAREAVPGARAIAQGDVDPEYVSYFIAHKSTGLSKSESFPGEAIKDLTFTFGSPSSTSGRLMPTYFIQEETGQAPEDFFTQPVQFQTKGSHDATARAVASGSVQVGALSYKKYESMVADGDISAEDAPVIWVTPQYADYNLTVHPDLEDLFGDGFIDKLQTVLVDCDDKEVLKAFNRDDLIPAKNEDFAGIVKVAKELDLLR</sequence>
<name>A0A934RJP8_9BACT</name>
<dbReference type="GO" id="GO:0043190">
    <property type="term" value="C:ATP-binding cassette (ABC) transporter complex"/>
    <property type="evidence" value="ECO:0007669"/>
    <property type="project" value="InterPro"/>
</dbReference>
<dbReference type="SUPFAM" id="SSF53850">
    <property type="entry name" value="Periplasmic binding protein-like II"/>
    <property type="match status" value="1"/>
</dbReference>
<dbReference type="PANTHER" id="PTHR35841">
    <property type="entry name" value="PHOSPHONATES-BINDING PERIPLASMIC PROTEIN"/>
    <property type="match status" value="1"/>
</dbReference>
<dbReference type="PANTHER" id="PTHR35841:SF1">
    <property type="entry name" value="PHOSPHONATES-BINDING PERIPLASMIC PROTEIN"/>
    <property type="match status" value="1"/>
</dbReference>
<organism evidence="3 4">
    <name type="scientific">Roseibacillus ishigakijimensis</name>
    <dbReference type="NCBI Taxonomy" id="454146"/>
    <lineage>
        <taxon>Bacteria</taxon>
        <taxon>Pseudomonadati</taxon>
        <taxon>Verrucomicrobiota</taxon>
        <taxon>Verrucomicrobiia</taxon>
        <taxon>Verrucomicrobiales</taxon>
        <taxon>Verrucomicrobiaceae</taxon>
        <taxon>Roseibacillus</taxon>
    </lineage>
</organism>
<evidence type="ECO:0000256" key="2">
    <source>
        <dbReference type="ARBA" id="ARBA00022729"/>
    </source>
</evidence>
<dbReference type="Proteomes" id="UP000604083">
    <property type="component" value="Unassembled WGS sequence"/>
</dbReference>
<dbReference type="InterPro" id="IPR005770">
    <property type="entry name" value="PhnD"/>
</dbReference>
<dbReference type="EMBL" id="JAENIO010000004">
    <property type="protein sequence ID" value="MBK1832927.1"/>
    <property type="molecule type" value="Genomic_DNA"/>
</dbReference>
<dbReference type="InterPro" id="IPR030836">
    <property type="entry name" value="ABC_peri_PhnD-like"/>
</dbReference>
<evidence type="ECO:0000313" key="4">
    <source>
        <dbReference type="Proteomes" id="UP000604083"/>
    </source>
</evidence>
<comment type="similarity">
    <text evidence="1">Belongs to the phosphate/phosphite/phosphonate binding protein family.</text>
</comment>
<protein>
    <submittedName>
        <fullName evidence="3">Selenate ABC transporter substrate-binding protein</fullName>
    </submittedName>
</protein>
<gene>
    <name evidence="3" type="ORF">JIN78_02535</name>
</gene>
<reference evidence="3" key="1">
    <citation type="submission" date="2021-01" db="EMBL/GenBank/DDBJ databases">
        <title>Modified the classification status of verrucomicrobia.</title>
        <authorList>
            <person name="Feng X."/>
        </authorList>
    </citation>
    <scope>NUCLEOTIDE SEQUENCE</scope>
    <source>
        <strain evidence="3">KCTC 12986</strain>
    </source>
</reference>
<dbReference type="GO" id="GO:0055085">
    <property type="term" value="P:transmembrane transport"/>
    <property type="evidence" value="ECO:0007669"/>
    <property type="project" value="InterPro"/>
</dbReference>
<dbReference type="RefSeq" id="WP_200390362.1">
    <property type="nucleotide sequence ID" value="NZ_JAENIO010000004.1"/>
</dbReference>
<dbReference type="NCBIfam" id="TIGR01098">
    <property type="entry name" value="3A0109s03R"/>
    <property type="match status" value="1"/>
</dbReference>
<dbReference type="AlphaFoldDB" id="A0A934RJP8"/>
<dbReference type="PROSITE" id="PS51257">
    <property type="entry name" value="PROKAR_LIPOPROTEIN"/>
    <property type="match status" value="1"/>
</dbReference>
<evidence type="ECO:0000313" key="3">
    <source>
        <dbReference type="EMBL" id="MBK1832927.1"/>
    </source>
</evidence>
<accession>A0A934RJP8</accession>
<keyword evidence="4" id="KW-1185">Reference proteome</keyword>
<dbReference type="Gene3D" id="3.40.190.10">
    <property type="entry name" value="Periplasmic binding protein-like II"/>
    <property type="match status" value="2"/>
</dbReference>